<sequence>MGGIRTSGDLVARVQLAKALKIDEAKKYVAEKLKLSLRDLTDPVLMEEVRLDLGLGRVQPYPENALGMEAKFNIAELLNIKIKSVENFKKKSRIQL</sequence>
<gene>
    <name evidence="1" type="ORF">DCMF_26000</name>
</gene>
<reference evidence="1 2" key="1">
    <citation type="submission" date="2016-10" db="EMBL/GenBank/DDBJ databases">
        <title>Complete Genome Sequence of Peptococcaceae strain DCMF.</title>
        <authorList>
            <person name="Edwards R.J."/>
            <person name="Holland S.I."/>
            <person name="Deshpande N.P."/>
            <person name="Wong Y.K."/>
            <person name="Ertan H."/>
            <person name="Manefield M."/>
            <person name="Russell T.L."/>
            <person name="Lee M.J."/>
        </authorList>
    </citation>
    <scope>NUCLEOTIDE SEQUENCE [LARGE SCALE GENOMIC DNA]</scope>
    <source>
        <strain evidence="1 2">DCMF</strain>
    </source>
</reference>
<proteinExistence type="predicted"/>
<dbReference type="GO" id="GO:0032259">
    <property type="term" value="P:methylation"/>
    <property type="evidence" value="ECO:0007669"/>
    <property type="project" value="UniProtKB-KW"/>
</dbReference>
<protein>
    <submittedName>
        <fullName evidence="1">Dimethylamine methyltransferase</fullName>
    </submittedName>
</protein>
<accession>A0A3G1L2P3</accession>
<evidence type="ECO:0000313" key="2">
    <source>
        <dbReference type="Proteomes" id="UP000323521"/>
    </source>
</evidence>
<dbReference type="InterPro" id="IPR012653">
    <property type="entry name" value="Dimeth_MeTrfase_MtbB"/>
</dbReference>
<dbReference type="AlphaFoldDB" id="A0A3G1L2P3"/>
<dbReference type="Pfam" id="PF09505">
    <property type="entry name" value="Dimeth_Pyl"/>
    <property type="match status" value="1"/>
</dbReference>
<dbReference type="Proteomes" id="UP000323521">
    <property type="component" value="Chromosome"/>
</dbReference>
<organism evidence="1 2">
    <name type="scientific">Formimonas warabiya</name>
    <dbReference type="NCBI Taxonomy" id="1761012"/>
    <lineage>
        <taxon>Bacteria</taxon>
        <taxon>Bacillati</taxon>
        <taxon>Bacillota</taxon>
        <taxon>Clostridia</taxon>
        <taxon>Eubacteriales</taxon>
        <taxon>Peptococcaceae</taxon>
        <taxon>Candidatus Formimonas</taxon>
    </lineage>
</organism>
<evidence type="ECO:0000313" key="1">
    <source>
        <dbReference type="EMBL" id="ATW28914.1"/>
    </source>
</evidence>
<dbReference type="GO" id="GO:0008168">
    <property type="term" value="F:methyltransferase activity"/>
    <property type="evidence" value="ECO:0007669"/>
    <property type="project" value="UniProtKB-KW"/>
</dbReference>
<name>A0A3G1L2P3_FORW1</name>
<dbReference type="KEGG" id="fwa:DCMF_26000"/>
<keyword evidence="1" id="KW-0489">Methyltransferase</keyword>
<keyword evidence="1" id="KW-0808">Transferase</keyword>
<dbReference type="EMBL" id="CP017634">
    <property type="protein sequence ID" value="ATW28914.1"/>
    <property type="molecule type" value="Genomic_DNA"/>
</dbReference>
<dbReference type="GO" id="GO:0015948">
    <property type="term" value="P:methanogenesis"/>
    <property type="evidence" value="ECO:0007669"/>
    <property type="project" value="InterPro"/>
</dbReference>
<keyword evidence="2" id="KW-1185">Reference proteome</keyword>